<dbReference type="Proteomes" id="UP001295684">
    <property type="component" value="Unassembled WGS sequence"/>
</dbReference>
<feature type="compositionally biased region" description="Basic and acidic residues" evidence="1">
    <location>
        <begin position="14"/>
        <end position="55"/>
    </location>
</feature>
<feature type="compositionally biased region" description="Basic and acidic residues" evidence="1">
    <location>
        <begin position="63"/>
        <end position="72"/>
    </location>
</feature>
<feature type="region of interest" description="Disordered" evidence="1">
    <location>
        <begin position="1"/>
        <end position="84"/>
    </location>
</feature>
<gene>
    <name evidence="2" type="ORF">ECRASSUSDP1_LOCUS7831</name>
</gene>
<feature type="compositionally biased region" description="Polar residues" evidence="1">
    <location>
        <begin position="73"/>
        <end position="82"/>
    </location>
</feature>
<protein>
    <submittedName>
        <fullName evidence="2">Uncharacterized protein</fullName>
    </submittedName>
</protein>
<sequence>MATRYRVKTSPAKQRREEDQLDKYFRENPHLAPFKRESAASHEDMRFYPLRELKSRNRKRKNRETSKCRFDSQNESSTSHNISIRDWRQSIPTFRFNSRPEESSSNDELPGPGGYFQNDLRSSLGGPKYSFTRLKRDFGSIFGNSTNLNKRKISLQDSIVDLDKYKIEEFIDTSHIKEREFTKKIEDSRDFMTLKYEPTTPSYSFKRINPLLEITKKIKEDKNMIRNKPKKVNRLGTKCYRDSDFEQNNKLFIKIKNIGQLCEKKDIFTNFIGMAPELEVSEEAALPKYKMKNRAQSNYSNRIDQLDLSEKESKMNYKLKDWNSHVKEIRTRQIKKKVNQSLKNSNHIINNIRRASTGKGGQKEKKTKHSFNVNSKNSKVRKKLSITIQPSSYIHDEKLRTVKAKADRLFKQKRQFKKSILKKKFFRIGYCTDIGIKCQANKISTYWERANVLFAFLHTIESQYKQKKHDLNNI</sequence>
<evidence type="ECO:0000313" key="3">
    <source>
        <dbReference type="Proteomes" id="UP001295684"/>
    </source>
</evidence>
<keyword evidence="3" id="KW-1185">Reference proteome</keyword>
<accession>A0AAD1UFX8</accession>
<name>A0AAD1UFX8_EUPCR</name>
<reference evidence="2" key="1">
    <citation type="submission" date="2023-07" db="EMBL/GenBank/DDBJ databases">
        <authorList>
            <consortium name="AG Swart"/>
            <person name="Singh M."/>
            <person name="Singh A."/>
            <person name="Seah K."/>
            <person name="Emmerich C."/>
        </authorList>
    </citation>
    <scope>NUCLEOTIDE SEQUENCE</scope>
    <source>
        <strain evidence="2">DP1</strain>
    </source>
</reference>
<evidence type="ECO:0000256" key="1">
    <source>
        <dbReference type="SAM" id="MobiDB-lite"/>
    </source>
</evidence>
<feature type="region of interest" description="Disordered" evidence="1">
    <location>
        <begin position="96"/>
        <end position="121"/>
    </location>
</feature>
<evidence type="ECO:0000313" key="2">
    <source>
        <dbReference type="EMBL" id="CAI2366558.1"/>
    </source>
</evidence>
<proteinExistence type="predicted"/>
<comment type="caution">
    <text evidence="2">The sequence shown here is derived from an EMBL/GenBank/DDBJ whole genome shotgun (WGS) entry which is preliminary data.</text>
</comment>
<dbReference type="EMBL" id="CAMPGE010007643">
    <property type="protein sequence ID" value="CAI2366558.1"/>
    <property type="molecule type" value="Genomic_DNA"/>
</dbReference>
<organism evidence="2 3">
    <name type="scientific">Euplotes crassus</name>
    <dbReference type="NCBI Taxonomy" id="5936"/>
    <lineage>
        <taxon>Eukaryota</taxon>
        <taxon>Sar</taxon>
        <taxon>Alveolata</taxon>
        <taxon>Ciliophora</taxon>
        <taxon>Intramacronucleata</taxon>
        <taxon>Spirotrichea</taxon>
        <taxon>Hypotrichia</taxon>
        <taxon>Euplotida</taxon>
        <taxon>Euplotidae</taxon>
        <taxon>Moneuplotes</taxon>
    </lineage>
</organism>
<dbReference type="AlphaFoldDB" id="A0AAD1UFX8"/>